<keyword evidence="3" id="KW-0121">Carboxypeptidase</keyword>
<dbReference type="Gene3D" id="2.60.40.1120">
    <property type="entry name" value="Carboxypeptidase-like, regulatory domain"/>
    <property type="match status" value="1"/>
</dbReference>
<dbReference type="Pfam" id="PF13620">
    <property type="entry name" value="CarboxypepD_reg"/>
    <property type="match status" value="1"/>
</dbReference>
<dbReference type="PROSITE" id="PS51257">
    <property type="entry name" value="PROKAR_LIPOPROTEIN"/>
    <property type="match status" value="1"/>
</dbReference>
<evidence type="ECO:0000256" key="2">
    <source>
        <dbReference type="SAM" id="SignalP"/>
    </source>
</evidence>
<organism evidence="3 4">
    <name type="scientific">Fodinibius halophilus</name>
    <dbReference type="NCBI Taxonomy" id="1736908"/>
    <lineage>
        <taxon>Bacteria</taxon>
        <taxon>Pseudomonadati</taxon>
        <taxon>Balneolota</taxon>
        <taxon>Balneolia</taxon>
        <taxon>Balneolales</taxon>
        <taxon>Balneolaceae</taxon>
        <taxon>Fodinibius</taxon>
    </lineage>
</organism>
<dbReference type="InterPro" id="IPR013783">
    <property type="entry name" value="Ig-like_fold"/>
</dbReference>
<dbReference type="SUPFAM" id="SSF49464">
    <property type="entry name" value="Carboxypeptidase regulatory domain-like"/>
    <property type="match status" value="1"/>
</dbReference>
<dbReference type="RefSeq" id="WP_165267278.1">
    <property type="nucleotide sequence ID" value="NZ_JAALLS010000006.1"/>
</dbReference>
<keyword evidence="4" id="KW-1185">Reference proteome</keyword>
<evidence type="ECO:0000313" key="4">
    <source>
        <dbReference type="Proteomes" id="UP000479132"/>
    </source>
</evidence>
<comment type="caution">
    <text evidence="3">The sequence shown here is derived from an EMBL/GenBank/DDBJ whole genome shotgun (WGS) entry which is preliminary data.</text>
</comment>
<protein>
    <submittedName>
        <fullName evidence="3">Carboxypeptidase-like regulatory domain-containing protein</fullName>
    </submittedName>
</protein>
<evidence type="ECO:0000313" key="3">
    <source>
        <dbReference type="EMBL" id="NGP87997.1"/>
    </source>
</evidence>
<accession>A0A6M1T1V7</accession>
<feature type="chain" id="PRO_5027022037" evidence="2">
    <location>
        <begin position="21"/>
        <end position="481"/>
    </location>
</feature>
<gene>
    <name evidence="3" type="ORF">G3569_06500</name>
</gene>
<feature type="region of interest" description="Disordered" evidence="1">
    <location>
        <begin position="113"/>
        <end position="136"/>
    </location>
</feature>
<reference evidence="3 4" key="1">
    <citation type="submission" date="2020-02" db="EMBL/GenBank/DDBJ databases">
        <title>Aliifodinibius halophilus 2W32, complete genome.</title>
        <authorList>
            <person name="Li Y."/>
            <person name="Wu S."/>
        </authorList>
    </citation>
    <scope>NUCLEOTIDE SEQUENCE [LARGE SCALE GENOMIC DNA]</scope>
    <source>
        <strain evidence="3 4">2W32</strain>
    </source>
</reference>
<keyword evidence="2" id="KW-0732">Signal</keyword>
<feature type="signal peptide" evidence="2">
    <location>
        <begin position="1"/>
        <end position="20"/>
    </location>
</feature>
<sequence>MKKRFLLFLPLVLVALVLQSCKSGSDSSIISGQVTDKNTGTPIKGAFVDVIKPEDITNTATTDSLGNFSFDVEVNEAQPFLLEVSKQNYKPGYTSFKIAPGKNIEDLIVKLESSTQDGGGDGDDGDVGGEAGGPASLELTNLTEPEIDVAGTGGKTNTTFTFEVSDSAGRVVDYPVDVEFNIIDGPNGGESIKPSVATTGVNSPVGKVKSNLSAGDSSGTVRIEAVIRRPDVNLTIRSTPIRVAIASGFPDQENFNVAPAVHNFDAFGYIDENHTNPITASVGDLKGNPVTENTVVYFSASKNNLNGGGGLVSSSSPTDENGFATVELFANGSQPTGHPQGPGFIDVIAETDANSITETTTILLTTPEANINVSPTTLNISNGGGQTFTVTITDLNGYPMAANTEITVTPSEGLSASGSITDLKLGDYFAPGPDRTEFEVTISDANPDETNPTEGNFTIKVVTPSGRESTRTISGSRAKTK</sequence>
<dbReference type="GO" id="GO:0004180">
    <property type="term" value="F:carboxypeptidase activity"/>
    <property type="evidence" value="ECO:0007669"/>
    <property type="project" value="UniProtKB-KW"/>
</dbReference>
<dbReference type="SUPFAM" id="SSF49373">
    <property type="entry name" value="Invasin/intimin cell-adhesion fragments"/>
    <property type="match status" value="1"/>
</dbReference>
<dbReference type="InterPro" id="IPR008964">
    <property type="entry name" value="Invasin/intimin_cell_adhesion"/>
</dbReference>
<name>A0A6M1T1V7_9BACT</name>
<keyword evidence="3" id="KW-0378">Hydrolase</keyword>
<keyword evidence="3" id="KW-0645">Protease</keyword>
<dbReference type="EMBL" id="JAALLS010000006">
    <property type="protein sequence ID" value="NGP87997.1"/>
    <property type="molecule type" value="Genomic_DNA"/>
</dbReference>
<dbReference type="Gene3D" id="2.60.40.10">
    <property type="entry name" value="Immunoglobulins"/>
    <property type="match status" value="1"/>
</dbReference>
<dbReference type="InterPro" id="IPR008969">
    <property type="entry name" value="CarboxyPept-like_regulatory"/>
</dbReference>
<proteinExistence type="predicted"/>
<dbReference type="Proteomes" id="UP000479132">
    <property type="component" value="Unassembled WGS sequence"/>
</dbReference>
<dbReference type="AlphaFoldDB" id="A0A6M1T1V7"/>
<evidence type="ECO:0000256" key="1">
    <source>
        <dbReference type="SAM" id="MobiDB-lite"/>
    </source>
</evidence>